<dbReference type="EMBL" id="JAPWTK010000304">
    <property type="protein sequence ID" value="KAJ8943053.1"/>
    <property type="molecule type" value="Genomic_DNA"/>
</dbReference>
<gene>
    <name evidence="4" type="ORF">NQ318_022597</name>
</gene>
<evidence type="ECO:0000256" key="1">
    <source>
        <dbReference type="PROSITE-ProRule" id="PRU01263"/>
    </source>
</evidence>
<dbReference type="AlphaFoldDB" id="A0AAV8XVW2"/>
<evidence type="ECO:0000313" key="5">
    <source>
        <dbReference type="Proteomes" id="UP001162162"/>
    </source>
</evidence>
<proteinExistence type="predicted"/>
<accession>A0AAV8XVW2</accession>
<dbReference type="SUPFAM" id="SSF57716">
    <property type="entry name" value="Glucocorticoid receptor-like (DNA-binding domain)"/>
    <property type="match status" value="1"/>
</dbReference>
<evidence type="ECO:0000313" key="4">
    <source>
        <dbReference type="EMBL" id="KAJ8943053.1"/>
    </source>
</evidence>
<feature type="binding site" evidence="1">
    <location>
        <position position="9"/>
    </location>
    <ligand>
        <name>Zn(2+)</name>
        <dbReference type="ChEBI" id="CHEBI:29105"/>
    </ligand>
</feature>
<organism evidence="4 5">
    <name type="scientific">Aromia moschata</name>
    <dbReference type="NCBI Taxonomy" id="1265417"/>
    <lineage>
        <taxon>Eukaryota</taxon>
        <taxon>Metazoa</taxon>
        <taxon>Ecdysozoa</taxon>
        <taxon>Arthropoda</taxon>
        <taxon>Hexapoda</taxon>
        <taxon>Insecta</taxon>
        <taxon>Pterygota</taxon>
        <taxon>Neoptera</taxon>
        <taxon>Endopterygota</taxon>
        <taxon>Coleoptera</taxon>
        <taxon>Polyphaga</taxon>
        <taxon>Cucujiformia</taxon>
        <taxon>Chrysomeloidea</taxon>
        <taxon>Cerambycidae</taxon>
        <taxon>Cerambycinae</taxon>
        <taxon>Callichromatini</taxon>
        <taxon>Aromia</taxon>
    </lineage>
</organism>
<name>A0AAV8XVW2_9CUCU</name>
<dbReference type="InterPro" id="IPR012934">
    <property type="entry name" value="Znf_AD"/>
</dbReference>
<protein>
    <recommendedName>
        <fullName evidence="3">ZAD domain-containing protein</fullName>
    </recommendedName>
</protein>
<sequence>MDKKLCDVCRLCLSKDNLVWIFDKRLESSENMKDVIYITTGVEIHMKDLISQKICKQCCEVTIKMFEFRRKSLANDRILREQSKKYLKKIVKRPTDDITNQSSVKSSLTVDPGMKAEAQNPEQESCLVFKVHPTVRDLFKLYPQIKLPTACLKAHITPFVSMPVHQVENYFKERKMDMNRHIQLVSTSKKCKTNITPTSATGDASEYSEITQGASDNNQNGIYSSKNIVPTNPCHEIQATKNTENAHENTTSDKKNSENLIRQESHRDKKRKFVETEAAPKNRCIKKPMIVKSVVSTSDISTISLPLTQSVESSPYVSKYICDICNSVENSAKALKRHHRVIHLTCHLCTTRFPSIESKQNHIKNICIIKKRILNNLPYIEVEKN</sequence>
<dbReference type="Proteomes" id="UP001162162">
    <property type="component" value="Unassembled WGS sequence"/>
</dbReference>
<feature type="binding site" evidence="1">
    <location>
        <position position="55"/>
    </location>
    <ligand>
        <name>Zn(2+)</name>
        <dbReference type="ChEBI" id="CHEBI:29105"/>
    </ligand>
</feature>
<feature type="region of interest" description="Disordered" evidence="2">
    <location>
        <begin position="241"/>
        <end position="270"/>
    </location>
</feature>
<reference evidence="4" key="1">
    <citation type="journal article" date="2023" name="Insect Mol. Biol.">
        <title>Genome sequencing provides insights into the evolution of gene families encoding plant cell wall-degrading enzymes in longhorned beetles.</title>
        <authorList>
            <person name="Shin N.R."/>
            <person name="Okamura Y."/>
            <person name="Kirsch R."/>
            <person name="Pauchet Y."/>
        </authorList>
    </citation>
    <scope>NUCLEOTIDE SEQUENCE</scope>
    <source>
        <strain evidence="4">AMC_N1</strain>
    </source>
</reference>
<evidence type="ECO:0000256" key="2">
    <source>
        <dbReference type="SAM" id="MobiDB-lite"/>
    </source>
</evidence>
<feature type="compositionally biased region" description="Basic and acidic residues" evidence="2">
    <location>
        <begin position="244"/>
        <end position="270"/>
    </location>
</feature>
<feature type="binding site" evidence="1">
    <location>
        <position position="12"/>
    </location>
    <ligand>
        <name>Zn(2+)</name>
        <dbReference type="ChEBI" id="CHEBI:29105"/>
    </ligand>
</feature>
<feature type="domain" description="ZAD" evidence="3">
    <location>
        <begin position="7"/>
        <end position="82"/>
    </location>
</feature>
<dbReference type="GO" id="GO:0005634">
    <property type="term" value="C:nucleus"/>
    <property type="evidence" value="ECO:0007669"/>
    <property type="project" value="InterPro"/>
</dbReference>
<keyword evidence="1" id="KW-0862">Zinc</keyword>
<dbReference type="GO" id="GO:0008270">
    <property type="term" value="F:zinc ion binding"/>
    <property type="evidence" value="ECO:0007669"/>
    <property type="project" value="UniProtKB-UniRule"/>
</dbReference>
<dbReference type="Pfam" id="PF07776">
    <property type="entry name" value="zf-AD"/>
    <property type="match status" value="1"/>
</dbReference>
<keyword evidence="5" id="KW-1185">Reference proteome</keyword>
<comment type="caution">
    <text evidence="4">The sequence shown here is derived from an EMBL/GenBank/DDBJ whole genome shotgun (WGS) entry which is preliminary data.</text>
</comment>
<dbReference type="PROSITE" id="PS51915">
    <property type="entry name" value="ZAD"/>
    <property type="match status" value="1"/>
</dbReference>
<evidence type="ECO:0000259" key="3">
    <source>
        <dbReference type="PROSITE" id="PS51915"/>
    </source>
</evidence>
<dbReference type="Gene3D" id="3.40.1800.20">
    <property type="match status" value="1"/>
</dbReference>
<dbReference type="InterPro" id="IPR013087">
    <property type="entry name" value="Znf_C2H2_type"/>
</dbReference>
<dbReference type="SMART" id="SM00868">
    <property type="entry name" value="zf-AD"/>
    <property type="match status" value="1"/>
</dbReference>
<keyword evidence="1" id="KW-0479">Metal-binding</keyword>
<keyword evidence="1" id="KW-0863">Zinc-finger</keyword>
<dbReference type="SMART" id="SM00355">
    <property type="entry name" value="ZnF_C2H2"/>
    <property type="match status" value="2"/>
</dbReference>
<feature type="binding site" evidence="1">
    <location>
        <position position="58"/>
    </location>
    <ligand>
        <name>Zn(2+)</name>
        <dbReference type="ChEBI" id="CHEBI:29105"/>
    </ligand>
</feature>